<name>A0ACA9PQN8_9GLOM</name>
<protein>
    <submittedName>
        <fullName evidence="1">16039_t:CDS:1</fullName>
    </submittedName>
</protein>
<evidence type="ECO:0000313" key="1">
    <source>
        <dbReference type="EMBL" id="CAG8713515.1"/>
    </source>
</evidence>
<dbReference type="EMBL" id="CAJVPT010036068">
    <property type="protein sequence ID" value="CAG8713515.1"/>
    <property type="molecule type" value="Genomic_DNA"/>
</dbReference>
<comment type="caution">
    <text evidence="1">The sequence shown here is derived from an EMBL/GenBank/DDBJ whole genome shotgun (WGS) entry which is preliminary data.</text>
</comment>
<reference evidence="1" key="1">
    <citation type="submission" date="2021-06" db="EMBL/GenBank/DDBJ databases">
        <authorList>
            <person name="Kallberg Y."/>
            <person name="Tangrot J."/>
            <person name="Rosling A."/>
        </authorList>
    </citation>
    <scope>NUCLEOTIDE SEQUENCE</scope>
    <source>
        <strain evidence="1">CL356</strain>
    </source>
</reference>
<organism evidence="1 2">
    <name type="scientific">Acaulospora colombiana</name>
    <dbReference type="NCBI Taxonomy" id="27376"/>
    <lineage>
        <taxon>Eukaryota</taxon>
        <taxon>Fungi</taxon>
        <taxon>Fungi incertae sedis</taxon>
        <taxon>Mucoromycota</taxon>
        <taxon>Glomeromycotina</taxon>
        <taxon>Glomeromycetes</taxon>
        <taxon>Diversisporales</taxon>
        <taxon>Acaulosporaceae</taxon>
        <taxon>Acaulospora</taxon>
    </lineage>
</organism>
<dbReference type="Proteomes" id="UP000789525">
    <property type="component" value="Unassembled WGS sequence"/>
</dbReference>
<sequence>MVLGGRKRHGRVQSLVRLFYEWGTGLCGSYEEEREQTAGEIGVTAVEKGREALFTDGPTKRGVKKMCFRKDRVVEGANLNWTVCAAEFSELC</sequence>
<accession>A0ACA9PQN8</accession>
<proteinExistence type="predicted"/>
<gene>
    <name evidence="1" type="ORF">ACOLOM_LOCUS10796</name>
</gene>
<evidence type="ECO:0000313" key="2">
    <source>
        <dbReference type="Proteomes" id="UP000789525"/>
    </source>
</evidence>
<keyword evidence="2" id="KW-1185">Reference proteome</keyword>